<dbReference type="GO" id="GO:0046872">
    <property type="term" value="F:metal ion binding"/>
    <property type="evidence" value="ECO:0007669"/>
    <property type="project" value="UniProtKB-KW"/>
</dbReference>
<evidence type="ECO:0008006" key="22">
    <source>
        <dbReference type="Google" id="ProtNLM"/>
    </source>
</evidence>
<dbReference type="InterPro" id="IPR033717">
    <property type="entry name" value="UDPK"/>
</dbReference>
<evidence type="ECO:0000256" key="9">
    <source>
        <dbReference type="ARBA" id="ARBA00022840"/>
    </source>
</evidence>
<evidence type="ECO:0000256" key="18">
    <source>
        <dbReference type="PIRSR" id="PIRSR600829-4"/>
    </source>
</evidence>
<feature type="transmembrane region" description="Helical" evidence="19">
    <location>
        <begin position="29"/>
        <end position="47"/>
    </location>
</feature>
<feature type="transmembrane region" description="Helical" evidence="19">
    <location>
        <begin position="53"/>
        <end position="73"/>
    </location>
</feature>
<organism evidence="20 21">
    <name type="scientific">Candidatus Gottesmanbacteria bacterium RIFCSPLOWO2_01_FULL_49_10</name>
    <dbReference type="NCBI Taxonomy" id="1798396"/>
    <lineage>
        <taxon>Bacteria</taxon>
        <taxon>Candidatus Gottesmaniibacteriota</taxon>
    </lineage>
</organism>
<dbReference type="Gene3D" id="1.10.287.3610">
    <property type="match status" value="1"/>
</dbReference>
<comment type="caution">
    <text evidence="20">The sequence shown here is derived from an EMBL/GenBank/DDBJ whole genome shotgun (WGS) entry which is preliminary data.</text>
</comment>
<keyword evidence="14" id="KW-1208">Phospholipid metabolism</keyword>
<feature type="binding site" evidence="17">
    <location>
        <begin position="92"/>
        <end position="93"/>
    </location>
    <ligand>
        <name>ATP</name>
        <dbReference type="ChEBI" id="CHEBI:30616"/>
    </ligand>
</feature>
<evidence type="ECO:0000256" key="10">
    <source>
        <dbReference type="ARBA" id="ARBA00022989"/>
    </source>
</evidence>
<dbReference type="GO" id="GO:0016301">
    <property type="term" value="F:kinase activity"/>
    <property type="evidence" value="ECO:0007669"/>
    <property type="project" value="UniProtKB-KW"/>
</dbReference>
<keyword evidence="18" id="KW-0460">Magnesium</keyword>
<feature type="binding site" evidence="17">
    <location>
        <position position="74"/>
    </location>
    <ligand>
        <name>ATP</name>
        <dbReference type="ChEBI" id="CHEBI:30616"/>
    </ligand>
</feature>
<evidence type="ECO:0000256" key="5">
    <source>
        <dbReference type="ARBA" id="ARBA00022679"/>
    </source>
</evidence>
<evidence type="ECO:0000256" key="17">
    <source>
        <dbReference type="PIRSR" id="PIRSR600829-3"/>
    </source>
</evidence>
<evidence type="ECO:0000256" key="2">
    <source>
        <dbReference type="ARBA" id="ARBA00005967"/>
    </source>
</evidence>
<sequence length="121" mass="13541">MKEVLRRHTISFQSAVAGLRWAIRTQPNFRVHLALSSLALGASWYFNISHAEWMIIVFTIVLGLSAEMINTSLEAMTDLITQEWRKEAKIAKDVSAGMMLTVAIGALVVSSVIFIPRLIRL</sequence>
<keyword evidence="12 19" id="KW-0472">Membrane</keyword>
<accession>A0A1F6AW78</accession>
<evidence type="ECO:0000256" key="16">
    <source>
        <dbReference type="PIRSR" id="PIRSR600829-2"/>
    </source>
</evidence>
<keyword evidence="6 19" id="KW-0812">Transmembrane</keyword>
<evidence type="ECO:0000256" key="13">
    <source>
        <dbReference type="ARBA" id="ARBA00023209"/>
    </source>
</evidence>
<feature type="binding site" evidence="16">
    <location>
        <position position="7"/>
    </location>
    <ligand>
        <name>substrate</name>
    </ligand>
</feature>
<evidence type="ECO:0000256" key="8">
    <source>
        <dbReference type="ARBA" id="ARBA00022777"/>
    </source>
</evidence>
<protein>
    <recommendedName>
        <fullName evidence="22">Diacylglycerol kinase</fullName>
    </recommendedName>
</protein>
<keyword evidence="3" id="KW-1003">Cell membrane</keyword>
<feature type="active site" description="Proton acceptor" evidence="15">
    <location>
        <position position="67"/>
    </location>
</feature>
<dbReference type="InterPro" id="IPR036945">
    <property type="entry name" value="DAGK_sf"/>
</dbReference>
<evidence type="ECO:0000256" key="6">
    <source>
        <dbReference type="ARBA" id="ARBA00022692"/>
    </source>
</evidence>
<keyword evidence="11" id="KW-0443">Lipid metabolism</keyword>
<evidence type="ECO:0000256" key="7">
    <source>
        <dbReference type="ARBA" id="ARBA00022741"/>
    </source>
</evidence>
<keyword evidence="18" id="KW-0479">Metal-binding</keyword>
<evidence type="ECO:0000256" key="3">
    <source>
        <dbReference type="ARBA" id="ARBA00022475"/>
    </source>
</evidence>
<evidence type="ECO:0000256" key="1">
    <source>
        <dbReference type="ARBA" id="ARBA00004651"/>
    </source>
</evidence>
<dbReference type="GO" id="GO:0005524">
    <property type="term" value="F:ATP binding"/>
    <property type="evidence" value="ECO:0007669"/>
    <property type="project" value="UniProtKB-KW"/>
</dbReference>
<dbReference type="GO" id="GO:0008654">
    <property type="term" value="P:phospholipid biosynthetic process"/>
    <property type="evidence" value="ECO:0007669"/>
    <property type="project" value="UniProtKB-KW"/>
</dbReference>
<dbReference type="STRING" id="1798396.A2973_04805"/>
<dbReference type="CDD" id="cd14265">
    <property type="entry name" value="UDPK_IM_like"/>
    <property type="match status" value="1"/>
</dbReference>
<evidence type="ECO:0000313" key="21">
    <source>
        <dbReference type="Proteomes" id="UP000176409"/>
    </source>
</evidence>
<feature type="binding site" evidence="16">
    <location>
        <position position="67"/>
    </location>
    <ligand>
        <name>substrate</name>
    </ligand>
</feature>
<feature type="binding site" evidence="17">
    <location>
        <position position="7"/>
    </location>
    <ligand>
        <name>ATP</name>
        <dbReference type="ChEBI" id="CHEBI:30616"/>
    </ligand>
</feature>
<keyword evidence="10 19" id="KW-1133">Transmembrane helix</keyword>
<dbReference type="AlphaFoldDB" id="A0A1F6AW78"/>
<gene>
    <name evidence="20" type="ORF">A2973_04805</name>
</gene>
<evidence type="ECO:0000256" key="11">
    <source>
        <dbReference type="ARBA" id="ARBA00023098"/>
    </source>
</evidence>
<comment type="similarity">
    <text evidence="2">Belongs to the bacterial diacylglycerol kinase family.</text>
</comment>
<keyword evidence="9 17" id="KW-0067">ATP-binding</keyword>
<evidence type="ECO:0000256" key="12">
    <source>
        <dbReference type="ARBA" id="ARBA00023136"/>
    </source>
</evidence>
<keyword evidence="8" id="KW-0418">Kinase</keyword>
<reference evidence="20 21" key="1">
    <citation type="journal article" date="2016" name="Nat. Commun.">
        <title>Thousands of microbial genomes shed light on interconnected biogeochemical processes in an aquifer system.</title>
        <authorList>
            <person name="Anantharaman K."/>
            <person name="Brown C.T."/>
            <person name="Hug L.A."/>
            <person name="Sharon I."/>
            <person name="Castelle C.J."/>
            <person name="Probst A.J."/>
            <person name="Thomas B.C."/>
            <person name="Singh A."/>
            <person name="Wilkins M.J."/>
            <person name="Karaoz U."/>
            <person name="Brodie E.L."/>
            <person name="Williams K.H."/>
            <person name="Hubbard S.S."/>
            <person name="Banfield J.F."/>
        </authorList>
    </citation>
    <scope>NUCLEOTIDE SEQUENCE [LARGE SCALE GENOMIC DNA]</scope>
</reference>
<dbReference type="EMBL" id="MFJZ01000066">
    <property type="protein sequence ID" value="OGG28878.1"/>
    <property type="molecule type" value="Genomic_DNA"/>
</dbReference>
<keyword evidence="13" id="KW-0594">Phospholipid biosynthesis</keyword>
<comment type="subcellular location">
    <subcellularLocation>
        <location evidence="1">Cell membrane</location>
        <topology evidence="1">Multi-pass membrane protein</topology>
    </subcellularLocation>
</comment>
<keyword evidence="5" id="KW-0808">Transferase</keyword>
<dbReference type="GO" id="GO:0005886">
    <property type="term" value="C:plasma membrane"/>
    <property type="evidence" value="ECO:0007669"/>
    <property type="project" value="UniProtKB-SubCell"/>
</dbReference>
<name>A0A1F6AW78_9BACT</name>
<dbReference type="Pfam" id="PF01219">
    <property type="entry name" value="DAGK_prokar"/>
    <property type="match status" value="1"/>
</dbReference>
<evidence type="ECO:0000256" key="15">
    <source>
        <dbReference type="PIRSR" id="PIRSR600829-1"/>
    </source>
</evidence>
<dbReference type="InterPro" id="IPR000829">
    <property type="entry name" value="DAGK"/>
</dbReference>
<comment type="cofactor">
    <cofactor evidence="18">
        <name>Mg(2+)</name>
        <dbReference type="ChEBI" id="CHEBI:18420"/>
    </cofactor>
    <text evidence="18">Mn(2+), Zn(2+), Cd(2+) and Co(2+) support activity to lesser extents.</text>
</comment>
<evidence type="ECO:0000256" key="19">
    <source>
        <dbReference type="SAM" id="Phobius"/>
    </source>
</evidence>
<evidence type="ECO:0000256" key="4">
    <source>
        <dbReference type="ARBA" id="ARBA00022516"/>
    </source>
</evidence>
<dbReference type="PANTHER" id="PTHR34299:SF1">
    <property type="entry name" value="DIACYLGLYCEROL KINASE"/>
    <property type="match status" value="1"/>
</dbReference>
<feature type="transmembrane region" description="Helical" evidence="19">
    <location>
        <begin position="94"/>
        <end position="115"/>
    </location>
</feature>
<dbReference type="Proteomes" id="UP000176409">
    <property type="component" value="Unassembled WGS sequence"/>
</dbReference>
<dbReference type="PANTHER" id="PTHR34299">
    <property type="entry name" value="DIACYLGLYCEROL KINASE"/>
    <property type="match status" value="1"/>
</dbReference>
<proteinExistence type="inferred from homology"/>
<keyword evidence="4" id="KW-0444">Lipid biosynthesis</keyword>
<feature type="binding site" evidence="18">
    <location>
        <position position="74"/>
    </location>
    <ligand>
        <name>a divalent metal cation</name>
        <dbReference type="ChEBI" id="CHEBI:60240"/>
    </ligand>
</feature>
<evidence type="ECO:0000313" key="20">
    <source>
        <dbReference type="EMBL" id="OGG28878.1"/>
    </source>
</evidence>
<keyword evidence="7 17" id="KW-0547">Nucleotide-binding</keyword>
<evidence type="ECO:0000256" key="14">
    <source>
        <dbReference type="ARBA" id="ARBA00023264"/>
    </source>
</evidence>